<reference evidence="2" key="1">
    <citation type="journal article" date="2020" name="Nature">
        <title>Giant virus diversity and host interactions through global metagenomics.</title>
        <authorList>
            <person name="Schulz F."/>
            <person name="Roux S."/>
            <person name="Paez-Espino D."/>
            <person name="Jungbluth S."/>
            <person name="Walsh D.A."/>
            <person name="Denef V.J."/>
            <person name="McMahon K.D."/>
            <person name="Konstantinidis K.T."/>
            <person name="Eloe-Fadrosh E.A."/>
            <person name="Kyrpides N.C."/>
            <person name="Woyke T."/>
        </authorList>
    </citation>
    <scope>NUCLEOTIDE SEQUENCE</scope>
    <source>
        <strain evidence="2">GVMAG-M-3300023179-27</strain>
    </source>
</reference>
<dbReference type="AlphaFoldDB" id="A0A6C0ED82"/>
<dbReference type="SUPFAM" id="SSF109604">
    <property type="entry name" value="HD-domain/PDEase-like"/>
    <property type="match status" value="1"/>
</dbReference>
<name>A0A6C0ED82_9ZZZZ</name>
<dbReference type="NCBIfam" id="TIGR00277">
    <property type="entry name" value="HDIG"/>
    <property type="match status" value="1"/>
</dbReference>
<dbReference type="EMBL" id="MN739781">
    <property type="protein sequence ID" value="QHT26219.1"/>
    <property type="molecule type" value="Genomic_DNA"/>
</dbReference>
<accession>A0A6C0ED82</accession>
<feature type="domain" description="HD" evidence="1">
    <location>
        <begin position="27"/>
        <end position="102"/>
    </location>
</feature>
<dbReference type="PANTHER" id="PTHR40202">
    <property type="match status" value="1"/>
</dbReference>
<dbReference type="Gene3D" id="1.10.3210.10">
    <property type="entry name" value="Hypothetical protein af1432"/>
    <property type="match status" value="1"/>
</dbReference>
<organism evidence="2">
    <name type="scientific">viral metagenome</name>
    <dbReference type="NCBI Taxonomy" id="1070528"/>
    <lineage>
        <taxon>unclassified sequences</taxon>
        <taxon>metagenomes</taxon>
        <taxon>organismal metagenomes</taxon>
    </lineage>
</organism>
<proteinExistence type="predicted"/>
<protein>
    <recommendedName>
        <fullName evidence="1">HD domain-containing protein</fullName>
    </recommendedName>
</protein>
<dbReference type="InterPro" id="IPR006674">
    <property type="entry name" value="HD_domain"/>
</dbReference>
<dbReference type="Pfam" id="PF01966">
    <property type="entry name" value="HD"/>
    <property type="match status" value="1"/>
</dbReference>
<dbReference type="InterPro" id="IPR052567">
    <property type="entry name" value="OP_Dioxygenase"/>
</dbReference>
<dbReference type="PANTHER" id="PTHR40202:SF1">
    <property type="entry name" value="HD DOMAIN-CONTAINING PROTEIN"/>
    <property type="match status" value="1"/>
</dbReference>
<dbReference type="CDD" id="cd00077">
    <property type="entry name" value="HDc"/>
    <property type="match status" value="1"/>
</dbReference>
<sequence>MSKKEVIRQLFEKNGASDYIGEDITQLEHALQTGTLAANEHSDNDMILACFLHDIGHIIDLTNDMDGYGKMNHETIGADFLRKLGFNERICWLVSQHVNSKRYLCTLTKDYINSLSHASQETFKRQGGFMTPEEIKDFTSNLDYKLALQLRYYDDNGKIIGSDTKSLDFFLDLID</sequence>
<dbReference type="InterPro" id="IPR006675">
    <property type="entry name" value="HDIG_dom"/>
</dbReference>
<evidence type="ECO:0000313" key="2">
    <source>
        <dbReference type="EMBL" id="QHT26219.1"/>
    </source>
</evidence>
<evidence type="ECO:0000259" key="1">
    <source>
        <dbReference type="Pfam" id="PF01966"/>
    </source>
</evidence>
<dbReference type="InterPro" id="IPR003607">
    <property type="entry name" value="HD/PDEase_dom"/>
</dbReference>